<evidence type="ECO:0000313" key="7">
    <source>
        <dbReference type="Proteomes" id="UP000533598"/>
    </source>
</evidence>
<proteinExistence type="inferred from homology"/>
<dbReference type="InterPro" id="IPR015168">
    <property type="entry name" value="SsuA/THI5"/>
</dbReference>
<dbReference type="AlphaFoldDB" id="A0A7W7CG21"/>
<reference evidence="6 7" key="1">
    <citation type="submission" date="2020-08" db="EMBL/GenBank/DDBJ databases">
        <title>Sequencing the genomes of 1000 actinobacteria strains.</title>
        <authorList>
            <person name="Klenk H.-P."/>
        </authorList>
    </citation>
    <scope>NUCLEOTIDE SEQUENCE [LARGE SCALE GENOMIC DNA]</scope>
    <source>
        <strain evidence="6 7">DSM 44230</strain>
    </source>
</reference>
<organism evidence="6 7">
    <name type="scientific">Crossiella cryophila</name>
    <dbReference type="NCBI Taxonomy" id="43355"/>
    <lineage>
        <taxon>Bacteria</taxon>
        <taxon>Bacillati</taxon>
        <taxon>Actinomycetota</taxon>
        <taxon>Actinomycetes</taxon>
        <taxon>Pseudonocardiales</taxon>
        <taxon>Pseudonocardiaceae</taxon>
        <taxon>Crossiella</taxon>
    </lineage>
</organism>
<keyword evidence="3 4" id="KW-0732">Signal</keyword>
<accession>A0A7W7CG21</accession>
<comment type="subcellular location">
    <subcellularLocation>
        <location evidence="1">Periplasm</location>
    </subcellularLocation>
</comment>
<evidence type="ECO:0000256" key="2">
    <source>
        <dbReference type="ARBA" id="ARBA00010742"/>
    </source>
</evidence>
<dbReference type="PROSITE" id="PS51257">
    <property type="entry name" value="PROKAR_LIPOPROTEIN"/>
    <property type="match status" value="1"/>
</dbReference>
<comment type="similarity">
    <text evidence="2">Belongs to the bacterial solute-binding protein SsuA/TauA family.</text>
</comment>
<name>A0A7W7CG21_9PSEU</name>
<feature type="chain" id="PRO_5039301495" evidence="4">
    <location>
        <begin position="25"/>
        <end position="325"/>
    </location>
</feature>
<gene>
    <name evidence="6" type="ORF">HNR67_006637</name>
</gene>
<dbReference type="GO" id="GO:0042597">
    <property type="term" value="C:periplasmic space"/>
    <property type="evidence" value="ECO:0007669"/>
    <property type="project" value="UniProtKB-SubCell"/>
</dbReference>
<dbReference type="Pfam" id="PF09084">
    <property type="entry name" value="NMT1"/>
    <property type="match status" value="1"/>
</dbReference>
<sequence length="325" mass="33559">MTTRFSLRTTAFALSGALALSSCASPVAGGGDTPGTSGATTSVSLGVVPVIDVAPIYLGKEKGFFSKRGIDLRLETGQGGAAILPGVMSSQLTFGFSNMTSLLVARDKGLDVKVVANGTSSTGKSGGDFGAVVVRGDSPVQTAKDLAGRSVAVNTLKNIGDTTVRASVRKAGGDPAAVKFTELAFPDMPAALAKGNVDAAWVVEPFLTMAKNQGARVVAWNFVDTAPKLTVAAYFTSAKVRTEQPDLVRRFTEAAKESATYATAHPDEARQAITGYTKITKEQVAALTLPDWPAEVNRESVAVLADLAPQDGLVSGKPDLTALLP</sequence>
<dbReference type="Gene3D" id="3.40.190.10">
    <property type="entry name" value="Periplasmic binding protein-like II"/>
    <property type="match status" value="2"/>
</dbReference>
<evidence type="ECO:0000256" key="4">
    <source>
        <dbReference type="SAM" id="SignalP"/>
    </source>
</evidence>
<evidence type="ECO:0000256" key="3">
    <source>
        <dbReference type="ARBA" id="ARBA00022729"/>
    </source>
</evidence>
<dbReference type="RefSeq" id="WP_312988591.1">
    <property type="nucleotide sequence ID" value="NZ_BAAAUI010000005.1"/>
</dbReference>
<dbReference type="EMBL" id="JACHMH010000001">
    <property type="protein sequence ID" value="MBB4680519.1"/>
    <property type="molecule type" value="Genomic_DNA"/>
</dbReference>
<dbReference type="PANTHER" id="PTHR30024">
    <property type="entry name" value="ALIPHATIC SULFONATES-BINDING PROTEIN-RELATED"/>
    <property type="match status" value="1"/>
</dbReference>
<dbReference type="Proteomes" id="UP000533598">
    <property type="component" value="Unassembled WGS sequence"/>
</dbReference>
<protein>
    <submittedName>
        <fullName evidence="6">NitT/TauT family transport system substrate-binding protein</fullName>
    </submittedName>
</protein>
<dbReference type="PANTHER" id="PTHR30024:SF47">
    <property type="entry name" value="TAURINE-BINDING PERIPLASMIC PROTEIN"/>
    <property type="match status" value="1"/>
</dbReference>
<dbReference type="SUPFAM" id="SSF53850">
    <property type="entry name" value="Periplasmic binding protein-like II"/>
    <property type="match status" value="1"/>
</dbReference>
<evidence type="ECO:0000313" key="6">
    <source>
        <dbReference type="EMBL" id="MBB4680519.1"/>
    </source>
</evidence>
<evidence type="ECO:0000256" key="1">
    <source>
        <dbReference type="ARBA" id="ARBA00004418"/>
    </source>
</evidence>
<feature type="domain" description="SsuA/THI5-like" evidence="5">
    <location>
        <begin position="52"/>
        <end position="269"/>
    </location>
</feature>
<keyword evidence="7" id="KW-1185">Reference proteome</keyword>
<feature type="signal peptide" evidence="4">
    <location>
        <begin position="1"/>
        <end position="24"/>
    </location>
</feature>
<comment type="caution">
    <text evidence="6">The sequence shown here is derived from an EMBL/GenBank/DDBJ whole genome shotgun (WGS) entry which is preliminary data.</text>
</comment>
<evidence type="ECO:0000259" key="5">
    <source>
        <dbReference type="Pfam" id="PF09084"/>
    </source>
</evidence>